<feature type="region of interest" description="Disordered" evidence="8">
    <location>
        <begin position="376"/>
        <end position="495"/>
    </location>
</feature>
<evidence type="ECO:0000256" key="5">
    <source>
        <dbReference type="ARBA" id="ARBA00023121"/>
    </source>
</evidence>
<evidence type="ECO:0000256" key="8">
    <source>
        <dbReference type="SAM" id="MobiDB-lite"/>
    </source>
</evidence>
<keyword evidence="6" id="KW-0040">ANK repeat</keyword>
<dbReference type="Proteomes" id="UP000567179">
    <property type="component" value="Unassembled WGS sequence"/>
</dbReference>
<dbReference type="FunFam" id="2.40.160.120:FF:000017">
    <property type="entry name" value="Oxysterol-binding protein homolog C2F12.05c"/>
    <property type="match status" value="1"/>
</dbReference>
<dbReference type="InterPro" id="IPR037239">
    <property type="entry name" value="OSBP_sf"/>
</dbReference>
<dbReference type="Gene3D" id="2.40.160.120">
    <property type="match status" value="1"/>
</dbReference>
<dbReference type="GO" id="GO:0032934">
    <property type="term" value="F:sterol binding"/>
    <property type="evidence" value="ECO:0007669"/>
    <property type="project" value="TreeGrafter"/>
</dbReference>
<keyword evidence="4" id="KW-0445">Lipid transport</keyword>
<dbReference type="SMART" id="SM00233">
    <property type="entry name" value="PH"/>
    <property type="match status" value="1"/>
</dbReference>
<comment type="caution">
    <text evidence="10">The sequence shown here is derived from an EMBL/GenBank/DDBJ whole genome shotgun (WGS) entry which is preliminary data.</text>
</comment>
<dbReference type="GO" id="GO:0005635">
    <property type="term" value="C:nuclear envelope"/>
    <property type="evidence" value="ECO:0007669"/>
    <property type="project" value="TreeGrafter"/>
</dbReference>
<feature type="region of interest" description="Disordered" evidence="8">
    <location>
        <begin position="1211"/>
        <end position="1242"/>
    </location>
</feature>
<keyword evidence="11" id="KW-1185">Reference proteome</keyword>
<dbReference type="PANTHER" id="PTHR10972:SF205">
    <property type="entry name" value="OXYSTEROL-BINDING PROTEIN 1"/>
    <property type="match status" value="1"/>
</dbReference>
<dbReference type="InterPro" id="IPR018494">
    <property type="entry name" value="Oxysterol-bd_CS"/>
</dbReference>
<dbReference type="GO" id="GO:0005886">
    <property type="term" value="C:plasma membrane"/>
    <property type="evidence" value="ECO:0007669"/>
    <property type="project" value="TreeGrafter"/>
</dbReference>
<gene>
    <name evidence="10" type="ORF">D9619_012382</name>
</gene>
<dbReference type="GO" id="GO:0006869">
    <property type="term" value="P:lipid transport"/>
    <property type="evidence" value="ECO:0007669"/>
    <property type="project" value="UniProtKB-KW"/>
</dbReference>
<evidence type="ECO:0000256" key="7">
    <source>
        <dbReference type="RuleBase" id="RU003844"/>
    </source>
</evidence>
<dbReference type="SUPFAM" id="SSF50729">
    <property type="entry name" value="PH domain-like"/>
    <property type="match status" value="1"/>
</dbReference>
<evidence type="ECO:0000256" key="4">
    <source>
        <dbReference type="ARBA" id="ARBA00023055"/>
    </source>
</evidence>
<dbReference type="GO" id="GO:0006897">
    <property type="term" value="P:endocytosis"/>
    <property type="evidence" value="ECO:0007669"/>
    <property type="project" value="TreeGrafter"/>
</dbReference>
<dbReference type="SMART" id="SM00248">
    <property type="entry name" value="ANK"/>
    <property type="match status" value="3"/>
</dbReference>
<name>A0A8H5ARA1_9AGAR</name>
<feature type="domain" description="PH" evidence="9">
    <location>
        <begin position="265"/>
        <end position="369"/>
    </location>
</feature>
<dbReference type="InterPro" id="IPR011993">
    <property type="entry name" value="PH-like_dom_sf"/>
</dbReference>
<keyword evidence="5" id="KW-0446">Lipid-binding</keyword>
<feature type="compositionally biased region" description="Low complexity" evidence="8">
    <location>
        <begin position="638"/>
        <end position="647"/>
    </location>
</feature>
<feature type="repeat" description="ANK" evidence="6">
    <location>
        <begin position="91"/>
        <end position="113"/>
    </location>
</feature>
<dbReference type="GO" id="GO:0006887">
    <property type="term" value="P:exocytosis"/>
    <property type="evidence" value="ECO:0007669"/>
    <property type="project" value="TreeGrafter"/>
</dbReference>
<dbReference type="OrthoDB" id="1854502at2759"/>
<feature type="region of interest" description="Disordered" evidence="8">
    <location>
        <begin position="588"/>
        <end position="713"/>
    </location>
</feature>
<feature type="compositionally biased region" description="Low complexity" evidence="8">
    <location>
        <begin position="605"/>
        <end position="616"/>
    </location>
</feature>
<organism evidence="10 11">
    <name type="scientific">Psilocybe cf. subviscida</name>
    <dbReference type="NCBI Taxonomy" id="2480587"/>
    <lineage>
        <taxon>Eukaryota</taxon>
        <taxon>Fungi</taxon>
        <taxon>Dikarya</taxon>
        <taxon>Basidiomycota</taxon>
        <taxon>Agaricomycotina</taxon>
        <taxon>Agaricomycetes</taxon>
        <taxon>Agaricomycetidae</taxon>
        <taxon>Agaricales</taxon>
        <taxon>Agaricineae</taxon>
        <taxon>Strophariaceae</taxon>
        <taxon>Psilocybe</taxon>
    </lineage>
</organism>
<dbReference type="Gene3D" id="2.30.29.30">
    <property type="entry name" value="Pleckstrin-homology domain (PH domain)/Phosphotyrosine-binding domain (PTB)"/>
    <property type="match status" value="1"/>
</dbReference>
<dbReference type="SUPFAM" id="SSF144000">
    <property type="entry name" value="Oxysterol-binding protein-like"/>
    <property type="match status" value="1"/>
</dbReference>
<dbReference type="GO" id="GO:0030011">
    <property type="term" value="P:maintenance of cell polarity"/>
    <property type="evidence" value="ECO:0007669"/>
    <property type="project" value="TreeGrafter"/>
</dbReference>
<dbReference type="GO" id="GO:0097038">
    <property type="term" value="C:perinuclear endoplasmic reticulum"/>
    <property type="evidence" value="ECO:0007669"/>
    <property type="project" value="TreeGrafter"/>
</dbReference>
<dbReference type="InterPro" id="IPR036770">
    <property type="entry name" value="Ankyrin_rpt-contain_sf"/>
</dbReference>
<evidence type="ECO:0000313" key="11">
    <source>
        <dbReference type="Proteomes" id="UP000567179"/>
    </source>
</evidence>
<feature type="compositionally biased region" description="Pro residues" evidence="8">
    <location>
        <begin position="672"/>
        <end position="681"/>
    </location>
</feature>
<dbReference type="Gene3D" id="1.25.40.20">
    <property type="entry name" value="Ankyrin repeat-containing domain"/>
    <property type="match status" value="2"/>
</dbReference>
<dbReference type="PROSITE" id="PS50088">
    <property type="entry name" value="ANK_REPEAT"/>
    <property type="match status" value="3"/>
</dbReference>
<protein>
    <recommendedName>
        <fullName evidence="9">PH domain-containing protein</fullName>
    </recommendedName>
</protein>
<proteinExistence type="inferred from homology"/>
<keyword evidence="2" id="KW-0813">Transport</keyword>
<dbReference type="PROSITE" id="PS50003">
    <property type="entry name" value="PH_DOMAIN"/>
    <property type="match status" value="1"/>
</dbReference>
<dbReference type="EMBL" id="JAACJJ010000059">
    <property type="protein sequence ID" value="KAF5309513.1"/>
    <property type="molecule type" value="Genomic_DNA"/>
</dbReference>
<dbReference type="InterPro" id="IPR002110">
    <property type="entry name" value="Ankyrin_rpt"/>
</dbReference>
<dbReference type="GO" id="GO:0034727">
    <property type="term" value="P:piecemeal microautophagy of the nucleus"/>
    <property type="evidence" value="ECO:0007669"/>
    <property type="project" value="TreeGrafter"/>
</dbReference>
<dbReference type="PANTHER" id="PTHR10972">
    <property type="entry name" value="OXYSTEROL-BINDING PROTEIN-RELATED"/>
    <property type="match status" value="1"/>
</dbReference>
<keyword evidence="3" id="KW-0597">Phosphoprotein</keyword>
<dbReference type="Pfam" id="PF00169">
    <property type="entry name" value="PH"/>
    <property type="match status" value="1"/>
</dbReference>
<reference evidence="10 11" key="1">
    <citation type="journal article" date="2020" name="ISME J.">
        <title>Uncovering the hidden diversity of litter-decomposition mechanisms in mushroom-forming fungi.</title>
        <authorList>
            <person name="Floudas D."/>
            <person name="Bentzer J."/>
            <person name="Ahren D."/>
            <person name="Johansson T."/>
            <person name="Persson P."/>
            <person name="Tunlid A."/>
        </authorList>
    </citation>
    <scope>NUCLEOTIDE SEQUENCE [LARGE SCALE GENOMIC DNA]</scope>
    <source>
        <strain evidence="10 11">CBS 101986</strain>
    </source>
</reference>
<sequence>MAEATPLAGPSSVVEPLYQVKLLSALRSGDASVIHPFLTEISKDKRKSVDGDIDTGAAALHLAVRCGSVQTVGLLLEHRAISPNGVHPPGSGTTALHLAASLGRLDIVNLLLEQDNIDDGLRDRHGKTCKDLARGKDIIRAIDDSRSFLNASYRSLLHSYISSPPNEPPSSSLIHLLESPRVKFVDLSYLDNDSGMSLLHEAARRKDLRLIELAVRAGADVFVRNRKGKMAYEGAGKDDRVKVFLRQFANHDKTLISNSAPVTEPPTLKGYLNKYTNVAKGYNTRWFVLKNGILSYFRHQDDETVASRGSISMKNAALHIGDRARFEVSSLPSHNRSHAVQHSAQKWYMKANHPVEAHRWTEAIGKSIEWCKQREGAAATDSDASSISKGPRRRSTESDFSDVRTTPSTLSQARSSTLYRQSISTAGRGSSRERDAKSITDATSGVIQQENSSAAPPPSQFLGITDHDGGDEDNDGEASSSDGSESKLPPHRNFDLQGNAASAQLELSSQLLSNLIMPQASNSSRRTIEIQNALKDSLDTTQHLLNEYLNMTREREEWFAKQLKKERSRQKFWEESLAVVVKEGETLEQELRTRSRRRGSRVFGPSASSTTTASPSLHPIAEKKRPAMLGLGPAGMFPSMPSSVPEESPSPMPDGTSPPPTVTASQANFPAIPQPPPPPVPALSAYLKQEKSQPSLPVPRQTPSRATTSDTITTATPPARIAMPEPQHGLQLSQAPLQAQSLVRMPEPQHFQQQKDDDEYDTDEEDEFFDAIEHNNLPNLVVHEQLTSPPMSAVASAFNMEERRGEEPSSAASAVSIVPMEKGPTLSMVDVAPYKGYEQLRSRLALGNDQRPSTSLWSVLKHSIGKDLTKISFPVFFNEPTSMLQRMAEDMEFSECLDVAAHEKDPLRRIAFVAAFAMSNYSSTIGRIAKPFNPMLSETFEYVRPDRQYRYVSEQVSHHPPISACWAESPSWHYYGEVDAQNKFMGKSFEIRPTGVAHAHLLLSEEMAPHYPKWQSKEVKGKVVEHYSWKKVTTNVSGFILGSPTIDHYGDMIVTNHRTGDQCILTFKPRGWRGRDAYEISGHVTDAKGNMAYDIAGRWNSQLVAKQVTGHGQRQSLNPDISMTGANSPSVTPEHILLWRNSEKPAGSPFNLTPFAITLNDCPQKSLRPYIAPTDCRLRPDQRAFELGKYELANQLKQDQEEKQRAIRRAREDGSMPPHRPRWFTAETDGDTGERVWSPSRTPDDKVEYWVERERVWREGGNKSWKDVDPIFIEEPSVVTQLLVQGSSN</sequence>
<feature type="repeat" description="ANK" evidence="6">
    <location>
        <begin position="55"/>
        <end position="80"/>
    </location>
</feature>
<dbReference type="SUPFAM" id="SSF48403">
    <property type="entry name" value="Ankyrin repeat"/>
    <property type="match status" value="1"/>
</dbReference>
<evidence type="ECO:0000256" key="1">
    <source>
        <dbReference type="ARBA" id="ARBA00008842"/>
    </source>
</evidence>
<dbReference type="InterPro" id="IPR001849">
    <property type="entry name" value="PH_domain"/>
</dbReference>
<dbReference type="Pfam" id="PF01237">
    <property type="entry name" value="Oxysterol_BP"/>
    <property type="match status" value="1"/>
</dbReference>
<feature type="repeat" description="ANK" evidence="6">
    <location>
        <begin position="194"/>
        <end position="226"/>
    </location>
</feature>
<dbReference type="PROSITE" id="PS01013">
    <property type="entry name" value="OSBP"/>
    <property type="match status" value="1"/>
</dbReference>
<feature type="compositionally biased region" description="Polar residues" evidence="8">
    <location>
        <begin position="403"/>
        <end position="428"/>
    </location>
</feature>
<dbReference type="PROSITE" id="PS50297">
    <property type="entry name" value="ANK_REP_REGION"/>
    <property type="match status" value="3"/>
</dbReference>
<feature type="compositionally biased region" description="Low complexity" evidence="8">
    <location>
        <begin position="377"/>
        <end position="388"/>
    </location>
</feature>
<dbReference type="InterPro" id="IPR000648">
    <property type="entry name" value="Oxysterol-bd"/>
</dbReference>
<evidence type="ECO:0000259" key="9">
    <source>
        <dbReference type="PROSITE" id="PS50003"/>
    </source>
</evidence>
<feature type="compositionally biased region" description="Polar residues" evidence="8">
    <location>
        <begin position="440"/>
        <end position="454"/>
    </location>
</feature>
<dbReference type="Pfam" id="PF12796">
    <property type="entry name" value="Ank_2"/>
    <property type="match status" value="1"/>
</dbReference>
<evidence type="ECO:0000256" key="6">
    <source>
        <dbReference type="PROSITE-ProRule" id="PRU00023"/>
    </source>
</evidence>
<dbReference type="GO" id="GO:0005829">
    <property type="term" value="C:cytosol"/>
    <property type="evidence" value="ECO:0007669"/>
    <property type="project" value="TreeGrafter"/>
</dbReference>
<evidence type="ECO:0000313" key="10">
    <source>
        <dbReference type="EMBL" id="KAF5309513.1"/>
    </source>
</evidence>
<feature type="compositionally biased region" description="Pro residues" evidence="8">
    <location>
        <begin position="648"/>
        <end position="661"/>
    </location>
</feature>
<accession>A0A8H5ARA1</accession>
<evidence type="ECO:0000256" key="3">
    <source>
        <dbReference type="ARBA" id="ARBA00022553"/>
    </source>
</evidence>
<dbReference type="CDD" id="cd13292">
    <property type="entry name" value="PH_Osh1p_Osh2p_yeast"/>
    <property type="match status" value="1"/>
</dbReference>
<evidence type="ECO:0000256" key="2">
    <source>
        <dbReference type="ARBA" id="ARBA00022448"/>
    </source>
</evidence>
<feature type="compositionally biased region" description="Low complexity" evidence="8">
    <location>
        <begin position="702"/>
        <end position="713"/>
    </location>
</feature>
<comment type="similarity">
    <text evidence="1 7">Belongs to the OSBP family.</text>
</comment>